<evidence type="ECO:0000256" key="4">
    <source>
        <dbReference type="ARBA" id="ARBA00022723"/>
    </source>
</evidence>
<dbReference type="RefSeq" id="WP_121647106.1">
    <property type="nucleotide sequence ID" value="NZ_RCUX01000001.1"/>
</dbReference>
<dbReference type="InterPro" id="IPR008949">
    <property type="entry name" value="Isoprenoid_synthase_dom_sf"/>
</dbReference>
<reference evidence="8 9" key="1">
    <citation type="submission" date="2018-10" db="EMBL/GenBank/DDBJ databases">
        <authorList>
            <person name="Li J."/>
        </authorList>
    </citation>
    <scope>NUCLEOTIDE SEQUENCE [LARGE SCALE GENOMIC DNA]</scope>
    <source>
        <strain evidence="8 9">IF 016277</strain>
    </source>
</reference>
<evidence type="ECO:0000256" key="5">
    <source>
        <dbReference type="ARBA" id="ARBA00022842"/>
    </source>
</evidence>
<dbReference type="EMBL" id="RCUX01000001">
    <property type="protein sequence ID" value="RLP78014.1"/>
    <property type="molecule type" value="Genomic_DNA"/>
</dbReference>
<keyword evidence="3 6" id="KW-0808">Transferase</keyword>
<evidence type="ECO:0000256" key="2">
    <source>
        <dbReference type="ARBA" id="ARBA00006706"/>
    </source>
</evidence>
<dbReference type="CDD" id="cd00685">
    <property type="entry name" value="Trans_IPPS_HT"/>
    <property type="match status" value="1"/>
</dbReference>
<feature type="compositionally biased region" description="Basic and acidic residues" evidence="7">
    <location>
        <begin position="19"/>
        <end position="39"/>
    </location>
</feature>
<dbReference type="InterPro" id="IPR033749">
    <property type="entry name" value="Polyprenyl_synt_CS"/>
</dbReference>
<feature type="compositionally biased region" description="Polar residues" evidence="7">
    <location>
        <begin position="61"/>
        <end position="71"/>
    </location>
</feature>
<evidence type="ECO:0000256" key="3">
    <source>
        <dbReference type="ARBA" id="ARBA00022679"/>
    </source>
</evidence>
<feature type="region of interest" description="Disordered" evidence="7">
    <location>
        <begin position="1"/>
        <end position="77"/>
    </location>
</feature>
<dbReference type="SUPFAM" id="SSF48576">
    <property type="entry name" value="Terpenoid synthases"/>
    <property type="match status" value="1"/>
</dbReference>
<accession>A0A3L7ADF8</accession>
<keyword evidence="4" id="KW-0479">Metal-binding</keyword>
<dbReference type="SFLD" id="SFLDS00005">
    <property type="entry name" value="Isoprenoid_Synthase_Type_I"/>
    <property type="match status" value="1"/>
</dbReference>
<evidence type="ECO:0000256" key="7">
    <source>
        <dbReference type="SAM" id="MobiDB-lite"/>
    </source>
</evidence>
<dbReference type="GO" id="GO:0046872">
    <property type="term" value="F:metal ion binding"/>
    <property type="evidence" value="ECO:0007669"/>
    <property type="project" value="UniProtKB-KW"/>
</dbReference>
<protein>
    <submittedName>
        <fullName evidence="8">Polyprenyl synthetase family protein</fullName>
    </submittedName>
</protein>
<dbReference type="InterPro" id="IPR000092">
    <property type="entry name" value="Polyprenyl_synt"/>
</dbReference>
<dbReference type="AlphaFoldDB" id="A0A3L7ADF8"/>
<dbReference type="PROSITE" id="PS00723">
    <property type="entry name" value="POLYPRENYL_SYNTHASE_1"/>
    <property type="match status" value="1"/>
</dbReference>
<proteinExistence type="inferred from homology"/>
<dbReference type="Proteomes" id="UP000272503">
    <property type="component" value="Unassembled WGS sequence"/>
</dbReference>
<dbReference type="PANTHER" id="PTHR12001">
    <property type="entry name" value="GERANYLGERANYL PYROPHOSPHATE SYNTHASE"/>
    <property type="match status" value="1"/>
</dbReference>
<evidence type="ECO:0000313" key="8">
    <source>
        <dbReference type="EMBL" id="RLP78014.1"/>
    </source>
</evidence>
<dbReference type="GO" id="GO:0004659">
    <property type="term" value="F:prenyltransferase activity"/>
    <property type="evidence" value="ECO:0007669"/>
    <property type="project" value="InterPro"/>
</dbReference>
<feature type="compositionally biased region" description="Polar residues" evidence="7">
    <location>
        <begin position="40"/>
        <end position="50"/>
    </location>
</feature>
<comment type="caution">
    <text evidence="8">The sequence shown here is derived from an EMBL/GenBank/DDBJ whole genome shotgun (WGS) entry which is preliminary data.</text>
</comment>
<name>A0A3L7ADF8_9MICO</name>
<keyword evidence="5" id="KW-0460">Magnesium</keyword>
<evidence type="ECO:0000313" key="9">
    <source>
        <dbReference type="Proteomes" id="UP000272503"/>
    </source>
</evidence>
<evidence type="ECO:0000256" key="1">
    <source>
        <dbReference type="ARBA" id="ARBA00001946"/>
    </source>
</evidence>
<sequence length="444" mass="46952">MNPPIVHTLTRTLSPSPDIARDTGHARPDQGRESAEHCPSENTPNSQLTSPVAPEKPASPHSPQTTTSSLTPDVPVSESAGLPSAAIDAWVTHLIGQVEDSMSAILAAGRERSTGMDPSYPPLWDALGDALRGGKRVRPRLVLGAYLALRTGEDALAVPDSVILTAVAQELLHGAFVVHDDVIDGDLVRRGHPNVTGNLLASHPRRHSDPARARRDAEASAIIGGDLLLTAAQRQLALLDVPADVRVNLLDLFDEAVHVTAGGEHADVVLAALPPGTPPITRILTMTEHKTASYSFSVPLRSGAVLAGADRNLLRALDAVARALGLAFQLQDDHLGVFGESARTGKSITADLESGKNTALLSLARASDAWPLISALTTTPDAHTTTHWAGVQEALIRAGVRDRHHAVVTTALDRARSAVQDPALPPRLRAYLDAVIADLEERDV</sequence>
<dbReference type="Pfam" id="PF00348">
    <property type="entry name" value="polyprenyl_synt"/>
    <property type="match status" value="1"/>
</dbReference>
<dbReference type="OrthoDB" id="4497239at2"/>
<evidence type="ECO:0000256" key="6">
    <source>
        <dbReference type="RuleBase" id="RU004466"/>
    </source>
</evidence>
<dbReference type="PANTHER" id="PTHR12001:SF85">
    <property type="entry name" value="SHORT CHAIN ISOPRENYL DIPHOSPHATE SYNTHASE"/>
    <property type="match status" value="1"/>
</dbReference>
<comment type="cofactor">
    <cofactor evidence="1">
        <name>Mg(2+)</name>
        <dbReference type="ChEBI" id="CHEBI:18420"/>
    </cofactor>
</comment>
<dbReference type="GO" id="GO:0008299">
    <property type="term" value="P:isoprenoid biosynthetic process"/>
    <property type="evidence" value="ECO:0007669"/>
    <property type="project" value="InterPro"/>
</dbReference>
<organism evidence="8 9">
    <name type="scientific">Mycetocola tolaasinivorans</name>
    <dbReference type="NCBI Taxonomy" id="76635"/>
    <lineage>
        <taxon>Bacteria</taxon>
        <taxon>Bacillati</taxon>
        <taxon>Actinomycetota</taxon>
        <taxon>Actinomycetes</taxon>
        <taxon>Micrococcales</taxon>
        <taxon>Microbacteriaceae</taxon>
        <taxon>Mycetocola</taxon>
    </lineage>
</organism>
<comment type="similarity">
    <text evidence="2 6">Belongs to the FPP/GGPP synthase family.</text>
</comment>
<keyword evidence="9" id="KW-1185">Reference proteome</keyword>
<gene>
    <name evidence="8" type="ORF">D9V32_01405</name>
</gene>
<dbReference type="Gene3D" id="1.10.600.10">
    <property type="entry name" value="Farnesyl Diphosphate Synthase"/>
    <property type="match status" value="1"/>
</dbReference>